<proteinExistence type="inferred from homology"/>
<dbReference type="FunCoup" id="G3H6S9">
    <property type="interactions" value="767"/>
</dbReference>
<dbReference type="GO" id="GO:0050660">
    <property type="term" value="F:flavin adenine dinucleotide binding"/>
    <property type="evidence" value="ECO:0007669"/>
    <property type="project" value="TreeGrafter"/>
</dbReference>
<comment type="catalytic activity">
    <reaction evidence="12">
        <text>menaquinone-4 + NADH + H(+) = menaquinol-4 + NAD(+)</text>
        <dbReference type="Rhea" id="RHEA:74079"/>
        <dbReference type="ChEBI" id="CHEBI:15378"/>
        <dbReference type="ChEBI" id="CHEBI:57540"/>
        <dbReference type="ChEBI" id="CHEBI:57945"/>
        <dbReference type="ChEBI" id="CHEBI:78277"/>
        <dbReference type="ChEBI" id="CHEBI:193091"/>
    </reaction>
    <physiologicalReaction direction="left-to-right" evidence="12">
        <dbReference type="Rhea" id="RHEA:74080"/>
    </physiologicalReaction>
</comment>
<dbReference type="PANTHER" id="PTHR43735">
    <property type="entry name" value="APOPTOSIS-INDUCING FACTOR 1"/>
    <property type="match status" value="1"/>
</dbReference>
<accession>G3H6S9</accession>
<dbReference type="GO" id="GO:0004174">
    <property type="term" value="F:electron-transferring-flavoprotein dehydrogenase activity"/>
    <property type="evidence" value="ECO:0007669"/>
    <property type="project" value="TreeGrafter"/>
</dbReference>
<evidence type="ECO:0000256" key="5">
    <source>
        <dbReference type="ARBA" id="ARBA00037027"/>
    </source>
</evidence>
<keyword evidence="4" id="KW-0560">Oxidoreductase</keyword>
<gene>
    <name evidence="14" type="ORF">I79_006048</name>
</gene>
<evidence type="ECO:0000313" key="14">
    <source>
        <dbReference type="EMBL" id="EGV93777.1"/>
    </source>
</evidence>
<evidence type="ECO:0000256" key="2">
    <source>
        <dbReference type="ARBA" id="ARBA00022630"/>
    </source>
</evidence>
<dbReference type="Proteomes" id="UP000001075">
    <property type="component" value="Unassembled WGS sequence"/>
</dbReference>
<name>G3H6S9_CRIGR</name>
<evidence type="ECO:0000256" key="10">
    <source>
        <dbReference type="ARBA" id="ARBA00049236"/>
    </source>
</evidence>
<evidence type="ECO:0000259" key="13">
    <source>
        <dbReference type="Pfam" id="PF07992"/>
    </source>
</evidence>
<dbReference type="Gene3D" id="3.50.50.100">
    <property type="match status" value="2"/>
</dbReference>
<dbReference type="PANTHER" id="PTHR43735:SF3">
    <property type="entry name" value="FERROPTOSIS SUPPRESSOR PROTEIN 1"/>
    <property type="match status" value="1"/>
</dbReference>
<dbReference type="InterPro" id="IPR036188">
    <property type="entry name" value="FAD/NAD-bd_sf"/>
</dbReference>
<feature type="domain" description="FAD/NAD(P)-binding" evidence="13">
    <location>
        <begin position="13"/>
        <end position="208"/>
    </location>
</feature>
<evidence type="ECO:0000256" key="3">
    <source>
        <dbReference type="ARBA" id="ARBA00022827"/>
    </source>
</evidence>
<evidence type="ECO:0000256" key="7">
    <source>
        <dbReference type="ARBA" id="ARBA00041541"/>
    </source>
</evidence>
<dbReference type="SUPFAM" id="SSF51905">
    <property type="entry name" value="FAD/NAD(P)-binding domain"/>
    <property type="match status" value="1"/>
</dbReference>
<keyword evidence="2" id="KW-0285">Flavoprotein</keyword>
<dbReference type="AlphaFoldDB" id="G3H6S9"/>
<evidence type="ECO:0000256" key="9">
    <source>
        <dbReference type="ARBA" id="ARBA00048412"/>
    </source>
</evidence>
<reference evidence="15" key="1">
    <citation type="journal article" date="2011" name="Nat. Biotechnol.">
        <title>The genomic sequence of the Chinese hamster ovary (CHO)-K1 cell line.</title>
        <authorList>
            <person name="Xu X."/>
            <person name="Nagarajan H."/>
            <person name="Lewis N.E."/>
            <person name="Pan S."/>
            <person name="Cai Z."/>
            <person name="Liu X."/>
            <person name="Chen W."/>
            <person name="Xie M."/>
            <person name="Wang W."/>
            <person name="Hammond S."/>
            <person name="Andersen M.R."/>
            <person name="Neff N."/>
            <person name="Passarelli B."/>
            <person name="Koh W."/>
            <person name="Fan H.C."/>
            <person name="Wang J."/>
            <person name="Gui Y."/>
            <person name="Lee K.H."/>
            <person name="Betenbaugh M.J."/>
            <person name="Quake S.R."/>
            <person name="Famili I."/>
            <person name="Palsson B.O."/>
            <person name="Wang J."/>
        </authorList>
    </citation>
    <scope>NUCLEOTIDE SEQUENCE [LARGE SCALE GENOMIC DNA]</scope>
    <source>
        <strain evidence="15">CHO K1 cell line</strain>
    </source>
</reference>
<dbReference type="GO" id="GO:0008637">
    <property type="term" value="P:apoptotic mitochondrial changes"/>
    <property type="evidence" value="ECO:0007669"/>
    <property type="project" value="TreeGrafter"/>
</dbReference>
<comment type="catalytic activity">
    <reaction evidence="11">
        <text>phylloquinone + NADH + H(+) = phylloquinol + NAD(+)</text>
        <dbReference type="Rhea" id="RHEA:74075"/>
        <dbReference type="ChEBI" id="CHEBI:15378"/>
        <dbReference type="ChEBI" id="CHEBI:18067"/>
        <dbReference type="ChEBI" id="CHEBI:28433"/>
        <dbReference type="ChEBI" id="CHEBI:57540"/>
        <dbReference type="ChEBI" id="CHEBI:57945"/>
    </reaction>
    <physiologicalReaction direction="left-to-right" evidence="11">
        <dbReference type="Rhea" id="RHEA:74076"/>
    </physiologicalReaction>
</comment>
<comment type="catalytic activity">
    <reaction evidence="9">
        <text>menadione + NADH + H(+) = menadiol + NAD(+)</text>
        <dbReference type="Rhea" id="RHEA:69695"/>
        <dbReference type="ChEBI" id="CHEBI:6746"/>
        <dbReference type="ChEBI" id="CHEBI:15378"/>
        <dbReference type="ChEBI" id="CHEBI:28869"/>
        <dbReference type="ChEBI" id="CHEBI:57540"/>
        <dbReference type="ChEBI" id="CHEBI:57945"/>
    </reaction>
    <physiologicalReaction direction="left-to-right" evidence="9">
        <dbReference type="Rhea" id="RHEA:69696"/>
    </physiologicalReaction>
</comment>
<sequence length="282" mass="30546">MGSQVSVDTGAVHVVIVGGGFGGIAAASQLQALNVPFMLVDMKDCFHHNVAALRASVESGFAKKTFISYSVTFKDNFRQGKVVGIDLKNRTVLLQGGEALPFSHLILATGSTGPFPGKFNEVSCQQAAIQAYEDMVKQIQRSQFIVVVGGGSAGVEMAAEIKTEYPEKEVTLIHSKVPLADKELLPCVRQEVKEILLRKGVQLLLKNRLASNGALKVNEFLQVEGYSNIYAIGDCADIKEPKMAYHAGLHANIVVANIVNSMKQRPLKAYKPGKKAWALYSR</sequence>
<evidence type="ECO:0000313" key="15">
    <source>
        <dbReference type="Proteomes" id="UP000001075"/>
    </source>
</evidence>
<comment type="cofactor">
    <cofactor evidence="5">
        <name>6-hydroxy-FAD</name>
        <dbReference type="ChEBI" id="CHEBI:60470"/>
    </cofactor>
</comment>
<evidence type="ECO:0000256" key="11">
    <source>
        <dbReference type="ARBA" id="ARBA00049275"/>
    </source>
</evidence>
<comment type="catalytic activity">
    <reaction evidence="10">
        <text>ubiquinone-10 + NADH + H(+) = ubiquinol-10 + NAD(+)</text>
        <dbReference type="Rhea" id="RHEA:61984"/>
        <dbReference type="ChEBI" id="CHEBI:15378"/>
        <dbReference type="ChEBI" id="CHEBI:46245"/>
        <dbReference type="ChEBI" id="CHEBI:57540"/>
        <dbReference type="ChEBI" id="CHEBI:57945"/>
        <dbReference type="ChEBI" id="CHEBI:64183"/>
    </reaction>
    <physiologicalReaction direction="left-to-right" evidence="10">
        <dbReference type="Rhea" id="RHEA:61985"/>
    </physiologicalReaction>
</comment>
<evidence type="ECO:0000256" key="8">
    <source>
        <dbReference type="ARBA" id="ARBA00042318"/>
    </source>
</evidence>
<evidence type="ECO:0000256" key="6">
    <source>
        <dbReference type="ARBA" id="ARBA00040253"/>
    </source>
</evidence>
<comment type="similarity">
    <text evidence="1">Belongs to the FAD-dependent oxidoreductase family.</text>
</comment>
<keyword evidence="3" id="KW-0274">FAD</keyword>
<dbReference type="Gene3D" id="3.50.50.60">
    <property type="entry name" value="FAD/NAD(P)-binding domain"/>
    <property type="match status" value="1"/>
</dbReference>
<dbReference type="PRINTS" id="PR00368">
    <property type="entry name" value="FADPNR"/>
</dbReference>
<organism evidence="14 15">
    <name type="scientific">Cricetulus griseus</name>
    <name type="common">Chinese hamster</name>
    <name type="synonym">Cricetulus barabensis griseus</name>
    <dbReference type="NCBI Taxonomy" id="10029"/>
    <lineage>
        <taxon>Eukaryota</taxon>
        <taxon>Metazoa</taxon>
        <taxon>Chordata</taxon>
        <taxon>Craniata</taxon>
        <taxon>Vertebrata</taxon>
        <taxon>Euteleostomi</taxon>
        <taxon>Mammalia</taxon>
        <taxon>Eutheria</taxon>
        <taxon>Euarchontoglires</taxon>
        <taxon>Glires</taxon>
        <taxon>Rodentia</taxon>
        <taxon>Myomorpha</taxon>
        <taxon>Muroidea</taxon>
        <taxon>Cricetidae</taxon>
        <taxon>Cricetinae</taxon>
        <taxon>Cricetulus</taxon>
    </lineage>
</organism>
<dbReference type="PRINTS" id="PR00469">
    <property type="entry name" value="PNDRDTASEII"/>
</dbReference>
<dbReference type="InterPro" id="IPR023753">
    <property type="entry name" value="FAD/NAD-binding_dom"/>
</dbReference>
<dbReference type="STRING" id="10029.G3H6S9"/>
<dbReference type="GO" id="GO:0043065">
    <property type="term" value="P:positive regulation of apoptotic process"/>
    <property type="evidence" value="ECO:0007669"/>
    <property type="project" value="TreeGrafter"/>
</dbReference>
<evidence type="ECO:0000256" key="4">
    <source>
        <dbReference type="ARBA" id="ARBA00023002"/>
    </source>
</evidence>
<evidence type="ECO:0000256" key="1">
    <source>
        <dbReference type="ARBA" id="ARBA00006442"/>
    </source>
</evidence>
<dbReference type="InParanoid" id="G3H6S9"/>
<dbReference type="GO" id="GO:0005739">
    <property type="term" value="C:mitochondrion"/>
    <property type="evidence" value="ECO:0007669"/>
    <property type="project" value="TreeGrafter"/>
</dbReference>
<dbReference type="EMBL" id="JH000180">
    <property type="protein sequence ID" value="EGV93777.1"/>
    <property type="molecule type" value="Genomic_DNA"/>
</dbReference>
<protein>
    <recommendedName>
        <fullName evidence="6">Ferroptosis suppressor protein 1</fullName>
    </recommendedName>
    <alternativeName>
        <fullName evidence="7">Apoptosis-inducing factor homologous mitochondrion-associated inducer of death</fullName>
    </alternativeName>
    <alternativeName>
        <fullName evidence="8">p53-responsive gene 3 protein</fullName>
    </alternativeName>
</protein>
<evidence type="ECO:0000256" key="12">
    <source>
        <dbReference type="ARBA" id="ARBA00049479"/>
    </source>
</evidence>
<dbReference type="Pfam" id="PF07992">
    <property type="entry name" value="Pyr_redox_2"/>
    <property type="match status" value="1"/>
</dbReference>